<dbReference type="AlphaFoldDB" id="A0A7K1KP41"/>
<evidence type="ECO:0000256" key="1">
    <source>
        <dbReference type="SAM" id="SignalP"/>
    </source>
</evidence>
<comment type="caution">
    <text evidence="2">The sequence shown here is derived from an EMBL/GenBank/DDBJ whole genome shotgun (WGS) entry which is preliminary data.</text>
</comment>
<evidence type="ECO:0000313" key="3">
    <source>
        <dbReference type="Proteomes" id="UP000461162"/>
    </source>
</evidence>
<dbReference type="Gene3D" id="2.160.20.10">
    <property type="entry name" value="Single-stranded right-handed beta-helix, Pectin lyase-like"/>
    <property type="match status" value="1"/>
</dbReference>
<reference evidence="2 3" key="1">
    <citation type="submission" date="2019-11" db="EMBL/GenBank/DDBJ databases">
        <title>Pseudodesulfovibrio alkaliphilus, sp. nov., an alkaliphilic sulfate-reducing bacteria from mud volcano of Taman peninsula, Russia.</title>
        <authorList>
            <person name="Frolova A."/>
            <person name="Merkel A.Y."/>
            <person name="Slobodkin A.I."/>
        </authorList>
    </citation>
    <scope>NUCLEOTIDE SEQUENCE [LARGE SCALE GENOMIC DNA]</scope>
    <source>
        <strain evidence="2 3">F-1</strain>
    </source>
</reference>
<dbReference type="Proteomes" id="UP000461162">
    <property type="component" value="Unassembled WGS sequence"/>
</dbReference>
<dbReference type="EMBL" id="WODC01000005">
    <property type="protein sequence ID" value="MUM77849.1"/>
    <property type="molecule type" value="Genomic_DNA"/>
</dbReference>
<dbReference type="InterPro" id="IPR012334">
    <property type="entry name" value="Pectin_lyas_fold"/>
</dbReference>
<feature type="signal peptide" evidence="1">
    <location>
        <begin position="1"/>
        <end position="23"/>
    </location>
</feature>
<dbReference type="RefSeq" id="WP_155934407.1">
    <property type="nucleotide sequence ID" value="NZ_WODC01000005.1"/>
</dbReference>
<dbReference type="InterPro" id="IPR006626">
    <property type="entry name" value="PbH1"/>
</dbReference>
<protein>
    <submittedName>
        <fullName evidence="2">Right-handed parallel beta-helix repeat-containing protein</fullName>
    </submittedName>
</protein>
<dbReference type="SMART" id="SM00710">
    <property type="entry name" value="PbH1"/>
    <property type="match status" value="4"/>
</dbReference>
<organism evidence="2 3">
    <name type="scientific">Pseudodesulfovibrio alkaliphilus</name>
    <dbReference type="NCBI Taxonomy" id="2661613"/>
    <lineage>
        <taxon>Bacteria</taxon>
        <taxon>Pseudomonadati</taxon>
        <taxon>Thermodesulfobacteriota</taxon>
        <taxon>Desulfovibrionia</taxon>
        <taxon>Desulfovibrionales</taxon>
        <taxon>Desulfovibrionaceae</taxon>
    </lineage>
</organism>
<proteinExistence type="predicted"/>
<name>A0A7K1KP41_9BACT</name>
<feature type="chain" id="PRO_5029718637" evidence="1">
    <location>
        <begin position="24"/>
        <end position="435"/>
    </location>
</feature>
<accession>A0A7K1KP41</accession>
<dbReference type="InterPro" id="IPR011050">
    <property type="entry name" value="Pectin_lyase_fold/virulence"/>
</dbReference>
<dbReference type="SUPFAM" id="SSF51126">
    <property type="entry name" value="Pectin lyase-like"/>
    <property type="match status" value="1"/>
</dbReference>
<evidence type="ECO:0000313" key="2">
    <source>
        <dbReference type="EMBL" id="MUM77849.1"/>
    </source>
</evidence>
<keyword evidence="3" id="KW-1185">Reference proteome</keyword>
<sequence>MPNLAPALVFFLSLLLTALPARASRVVAGTGNPGQDVPNVQAAVDQGGQIILRGTFNFGPDGRVRISRDTRIQGEADATGDPLTRIIGGFWTFHSPLPVKGAPPAGKGPLVVIRSIRFEGAKGTPLHFPHVGGFDLRGCTVARVTPQELAVRWSGGDSLRFLAGVVVGNRLDSPGRPIKDAATGTIRIEDNRFLMETDQPQRTAGFGVVASGTTGADMAIRGNTIHRASRDGIEVLDNALGAKGQGAIAIDANRIVTADSGIEYPHKYGPNGIVAGWYNDTSGGADFSRNNRITLTGNRVEARGEGSSGLLLYANDIVAACNDILMGGGTEARGIIQTGSRGFFANNRVRGQARYAVYCHPFEALSATANTFAWTELGDFTGTTSQVFLGGTANVLVGTPPLVIDRGQGNRVVAVPACTLPEIDPEGETWEYVGE</sequence>
<keyword evidence="1" id="KW-0732">Signal</keyword>
<gene>
    <name evidence="2" type="ORF">GKC30_09400</name>
</gene>